<evidence type="ECO:0008006" key="3">
    <source>
        <dbReference type="Google" id="ProtNLM"/>
    </source>
</evidence>
<dbReference type="Proteomes" id="UP000266861">
    <property type="component" value="Unassembled WGS sequence"/>
</dbReference>
<dbReference type="AlphaFoldDB" id="A0A397JMC8"/>
<reference evidence="1 2" key="1">
    <citation type="submission" date="2018-08" db="EMBL/GenBank/DDBJ databases">
        <title>Genome and evolution of the arbuscular mycorrhizal fungus Diversispora epigaea (formerly Glomus versiforme) and its bacterial endosymbionts.</title>
        <authorList>
            <person name="Sun X."/>
            <person name="Fei Z."/>
            <person name="Harrison M."/>
        </authorList>
    </citation>
    <scope>NUCLEOTIDE SEQUENCE [LARGE SCALE GENOMIC DNA]</scope>
    <source>
        <strain evidence="1 2">IT104</strain>
    </source>
</reference>
<dbReference type="EMBL" id="PQFF01000019">
    <property type="protein sequence ID" value="RHZ88777.1"/>
    <property type="molecule type" value="Genomic_DNA"/>
</dbReference>
<protein>
    <recommendedName>
        <fullName evidence="3">BACK domain-containing protein</fullName>
    </recommendedName>
</protein>
<organism evidence="1 2">
    <name type="scientific">Diversispora epigaea</name>
    <dbReference type="NCBI Taxonomy" id="1348612"/>
    <lineage>
        <taxon>Eukaryota</taxon>
        <taxon>Fungi</taxon>
        <taxon>Fungi incertae sedis</taxon>
        <taxon>Mucoromycota</taxon>
        <taxon>Glomeromycotina</taxon>
        <taxon>Glomeromycetes</taxon>
        <taxon>Diversisporales</taxon>
        <taxon>Diversisporaceae</taxon>
        <taxon>Diversispora</taxon>
    </lineage>
</organism>
<keyword evidence="2" id="KW-1185">Reference proteome</keyword>
<gene>
    <name evidence="1" type="ORF">Glove_21g208</name>
</gene>
<sequence>MSLTLLSYIYGGIVDLENVETNFIFDLMSHFSLVYRSIFNGKNYKDLELYQDFTSLQEFALVSLLKRDDLQLEEVVILEYIIKWEIAQNSTLLVDLKEWTKENFTTLKITLQQSLPLIRYFHISGTDVSKKIMLSKKILDKQLWKDLTQYFMSPEQPVESMILPPRTILAQELLARATKPFFTIISYEHVAEISSWIDRKSRSINGFALQPFWDTCHGHKSTVAVMKIKGTDEIIGGYNPIVRDATGKKLMIASFSY</sequence>
<proteinExistence type="predicted"/>
<comment type="caution">
    <text evidence="1">The sequence shown here is derived from an EMBL/GenBank/DDBJ whole genome shotgun (WGS) entry which is preliminary data.</text>
</comment>
<evidence type="ECO:0000313" key="1">
    <source>
        <dbReference type="EMBL" id="RHZ88777.1"/>
    </source>
</evidence>
<dbReference type="OrthoDB" id="2422299at2759"/>
<name>A0A397JMC8_9GLOM</name>
<evidence type="ECO:0000313" key="2">
    <source>
        <dbReference type="Proteomes" id="UP000266861"/>
    </source>
</evidence>
<accession>A0A397JMC8</accession>